<evidence type="ECO:0000256" key="1">
    <source>
        <dbReference type="SAM" id="Phobius"/>
    </source>
</evidence>
<organism evidence="2 3">
    <name type="scientific">Maritimibacter dapengensis</name>
    <dbReference type="NCBI Taxonomy" id="2836868"/>
    <lineage>
        <taxon>Bacteria</taxon>
        <taxon>Pseudomonadati</taxon>
        <taxon>Pseudomonadota</taxon>
        <taxon>Alphaproteobacteria</taxon>
        <taxon>Rhodobacterales</taxon>
        <taxon>Roseobacteraceae</taxon>
        <taxon>Maritimibacter</taxon>
    </lineage>
</organism>
<evidence type="ECO:0000313" key="3">
    <source>
        <dbReference type="Proteomes" id="UP000756530"/>
    </source>
</evidence>
<protein>
    <recommendedName>
        <fullName evidence="4">SPW repeat-containing protein</fullName>
    </recommendedName>
</protein>
<comment type="caution">
    <text evidence="2">The sequence shown here is derived from an EMBL/GenBank/DDBJ whole genome shotgun (WGS) entry which is preliminary data.</text>
</comment>
<evidence type="ECO:0008006" key="4">
    <source>
        <dbReference type="Google" id="ProtNLM"/>
    </source>
</evidence>
<keyword evidence="1" id="KW-1133">Transmembrane helix</keyword>
<dbReference type="RefSeq" id="WP_218393603.1">
    <property type="nucleotide sequence ID" value="NZ_JAHUZE010000004.1"/>
</dbReference>
<gene>
    <name evidence="2" type="ORF">KJP28_15825</name>
</gene>
<feature type="transmembrane region" description="Helical" evidence="1">
    <location>
        <begin position="35"/>
        <end position="54"/>
    </location>
</feature>
<name>A0ABS6T596_9RHOB</name>
<keyword evidence="3" id="KW-1185">Reference proteome</keyword>
<evidence type="ECO:0000313" key="2">
    <source>
        <dbReference type="EMBL" id="MBV7380395.1"/>
    </source>
</evidence>
<keyword evidence="1" id="KW-0812">Transmembrane</keyword>
<feature type="transmembrane region" description="Helical" evidence="1">
    <location>
        <begin position="66"/>
        <end position="83"/>
    </location>
</feature>
<keyword evidence="1" id="KW-0472">Membrane</keyword>
<sequence length="113" mass="11288">MAYRSGLIILALAAAVAFAAGLYGYFAPLTGVTGVWGPLLAAFGAFCIAVGALWSLGAGSVAGRAALLLLVALAIVLTLFAAILLHQEVMVVALTVAAICWFVVVAAPKGADA</sequence>
<proteinExistence type="predicted"/>
<feature type="transmembrane region" description="Helical" evidence="1">
    <location>
        <begin position="89"/>
        <end position="107"/>
    </location>
</feature>
<dbReference type="EMBL" id="JAHUZE010000004">
    <property type="protein sequence ID" value="MBV7380395.1"/>
    <property type="molecule type" value="Genomic_DNA"/>
</dbReference>
<reference evidence="2 3" key="1">
    <citation type="submission" date="2021-05" db="EMBL/GenBank/DDBJ databases">
        <title>Culturable bacteria isolated from Daya Bay.</title>
        <authorList>
            <person name="Zheng W."/>
            <person name="Yu S."/>
            <person name="Huang Y."/>
        </authorList>
    </citation>
    <scope>NUCLEOTIDE SEQUENCE [LARGE SCALE GENOMIC DNA]</scope>
    <source>
        <strain evidence="2 3">DP4N28-5</strain>
    </source>
</reference>
<dbReference type="Proteomes" id="UP000756530">
    <property type="component" value="Unassembled WGS sequence"/>
</dbReference>
<accession>A0ABS6T596</accession>